<dbReference type="Proteomes" id="UP000199290">
    <property type="component" value="Unassembled WGS sequence"/>
</dbReference>
<dbReference type="CDD" id="cd02440">
    <property type="entry name" value="AdoMet_MTases"/>
    <property type="match status" value="1"/>
</dbReference>
<protein>
    <submittedName>
        <fullName evidence="4">Methyltransferase domain-containing protein</fullName>
    </submittedName>
</protein>
<gene>
    <name evidence="4" type="ORF">SAMN04488073_1253</name>
</gene>
<keyword evidence="2 4" id="KW-0808">Transferase</keyword>
<dbReference type="AlphaFoldDB" id="A0A1I6GNW0"/>
<dbReference type="Gene3D" id="3.40.50.150">
    <property type="entry name" value="Vaccinia Virus protein VP39"/>
    <property type="match status" value="1"/>
</dbReference>
<evidence type="ECO:0000313" key="4">
    <source>
        <dbReference type="EMBL" id="SFR43922.1"/>
    </source>
</evidence>
<keyword evidence="5" id="KW-1185">Reference proteome</keyword>
<dbReference type="PANTHER" id="PTHR43464">
    <property type="entry name" value="METHYLTRANSFERASE"/>
    <property type="match status" value="1"/>
</dbReference>
<keyword evidence="3" id="KW-0949">S-adenosyl-L-methionine</keyword>
<dbReference type="PANTHER" id="PTHR43464:SF19">
    <property type="entry name" value="UBIQUINONE BIOSYNTHESIS O-METHYLTRANSFERASE, MITOCHONDRIAL"/>
    <property type="match status" value="1"/>
</dbReference>
<dbReference type="EMBL" id="FOYV01000001">
    <property type="protein sequence ID" value="SFR43922.1"/>
    <property type="molecule type" value="Genomic_DNA"/>
</dbReference>
<organism evidence="4 5">
    <name type="scientific">Marinobacter gudaonensis</name>
    <dbReference type="NCBI Taxonomy" id="375760"/>
    <lineage>
        <taxon>Bacteria</taxon>
        <taxon>Pseudomonadati</taxon>
        <taxon>Pseudomonadota</taxon>
        <taxon>Gammaproteobacteria</taxon>
        <taxon>Pseudomonadales</taxon>
        <taxon>Marinobacteraceae</taxon>
        <taxon>Marinobacter</taxon>
    </lineage>
</organism>
<dbReference type="Pfam" id="PF13489">
    <property type="entry name" value="Methyltransf_23"/>
    <property type="match status" value="1"/>
</dbReference>
<dbReference type="InterPro" id="IPR029063">
    <property type="entry name" value="SAM-dependent_MTases_sf"/>
</dbReference>
<evidence type="ECO:0000256" key="2">
    <source>
        <dbReference type="ARBA" id="ARBA00022679"/>
    </source>
</evidence>
<dbReference type="GO" id="GO:0008168">
    <property type="term" value="F:methyltransferase activity"/>
    <property type="evidence" value="ECO:0007669"/>
    <property type="project" value="UniProtKB-KW"/>
</dbReference>
<dbReference type="SUPFAM" id="SSF53335">
    <property type="entry name" value="S-adenosyl-L-methionine-dependent methyltransferases"/>
    <property type="match status" value="1"/>
</dbReference>
<dbReference type="RefSeq" id="WP_091987274.1">
    <property type="nucleotide sequence ID" value="NZ_FOYV01000001.1"/>
</dbReference>
<dbReference type="GO" id="GO:0032259">
    <property type="term" value="P:methylation"/>
    <property type="evidence" value="ECO:0007669"/>
    <property type="project" value="UniProtKB-KW"/>
</dbReference>
<reference evidence="5" key="1">
    <citation type="submission" date="2016-10" db="EMBL/GenBank/DDBJ databases">
        <authorList>
            <person name="Varghese N."/>
            <person name="Submissions S."/>
        </authorList>
    </citation>
    <scope>NUCLEOTIDE SEQUENCE [LARGE SCALE GENOMIC DNA]</scope>
    <source>
        <strain evidence="5">CGMCC 1.6294</strain>
    </source>
</reference>
<evidence type="ECO:0000256" key="3">
    <source>
        <dbReference type="ARBA" id="ARBA00022691"/>
    </source>
</evidence>
<keyword evidence="1 4" id="KW-0489">Methyltransferase</keyword>
<dbReference type="OrthoDB" id="9791837at2"/>
<dbReference type="STRING" id="375760.SAMN04488073_1253"/>
<name>A0A1I6GNW0_9GAMM</name>
<proteinExistence type="predicted"/>
<accession>A0A1I6GNW0</accession>
<sequence length="228" mass="24489">MSTDKEADILAAWRTNAKPWIHAVEQAGIRGANSLTSQAILAAIRDHAPAGGAILDAGCGEGWLVRELDRQGYRATGTDAVRALVDHARKMGSGQFHTLSYDQLASAGLGRFDCVVSNFALLGDTSVSDFFDALPALLMQEGRCLIQTLHPVACFTGGDYRDGWKPGTWAGLPGEFEAPAPWYFRTLAGWIKAFTAGGMKLTEIREPSAQGESPQSIIFVAENNHQAP</sequence>
<evidence type="ECO:0000256" key="1">
    <source>
        <dbReference type="ARBA" id="ARBA00022603"/>
    </source>
</evidence>
<evidence type="ECO:0000313" key="5">
    <source>
        <dbReference type="Proteomes" id="UP000199290"/>
    </source>
</evidence>